<dbReference type="Gene3D" id="3.50.50.100">
    <property type="match status" value="1"/>
</dbReference>
<evidence type="ECO:0000259" key="2">
    <source>
        <dbReference type="Pfam" id="PF07992"/>
    </source>
</evidence>
<feature type="coiled-coil region" evidence="1">
    <location>
        <begin position="201"/>
        <end position="228"/>
    </location>
</feature>
<evidence type="ECO:0000313" key="4">
    <source>
        <dbReference type="Proteomes" id="UP001201980"/>
    </source>
</evidence>
<dbReference type="PRINTS" id="PR00411">
    <property type="entry name" value="PNDRDTASEI"/>
</dbReference>
<dbReference type="GO" id="GO:0050660">
    <property type="term" value="F:flavin adenine dinucleotide binding"/>
    <property type="evidence" value="ECO:0007669"/>
    <property type="project" value="TreeGrafter"/>
</dbReference>
<dbReference type="SUPFAM" id="SSF51905">
    <property type="entry name" value="FAD/NAD(P)-binding domain"/>
    <property type="match status" value="1"/>
</dbReference>
<feature type="domain" description="FAD/NAD(P)-binding" evidence="2">
    <location>
        <begin position="53"/>
        <end position="377"/>
    </location>
</feature>
<sequence length="470" mass="50993">MEQIKRFILFLRLTGAVARLAVSLGTTAIRHKLTTASKSSSFPPLGPGEEPKNVAIIGASFAGVWAARQLHGALPPGYRLVVIEPHSHFHFTWVFPRFCVLEGHEKKAFIPYYLKGVSDAHAEAAAAREPRGGDLESAEKKPNGQLRWIQGRATSLTKSSITVQLVGESEATEEVPYTHLLIATGAMSKEKSYRETGGLPSRMIENDRAAAARRMKEMQQRIKSSKRIVIVGGGAAGVELATDAATRHNITDEGSGKKIVVVHSRSAPMHRFGPRLQKAALDGLKKVGVEVVLEDRVVGDIEDGMVSLKSGKTVECDFLIDCAGQKPASSILSPLAPQCLTDSGHIKIRPTLQLDDDEFPNIYSCGDVADTKFPTPNGRSASVQAGIAAENIFSSVWGKEPTSKYVPSWVDGHIKLTLGLEDCVLHFGDENNTELLFPKKDGPTLMAEDAWRKMGAKPYEGIDDAEKPKL</sequence>
<proteinExistence type="predicted"/>
<dbReference type="PANTHER" id="PTHR43735">
    <property type="entry name" value="APOPTOSIS-INDUCING FACTOR 1"/>
    <property type="match status" value="1"/>
</dbReference>
<comment type="caution">
    <text evidence="3">The sequence shown here is derived from an EMBL/GenBank/DDBJ whole genome shotgun (WGS) entry which is preliminary data.</text>
</comment>
<keyword evidence="4" id="KW-1185">Reference proteome</keyword>
<evidence type="ECO:0000256" key="1">
    <source>
        <dbReference type="SAM" id="Coils"/>
    </source>
</evidence>
<dbReference type="PANTHER" id="PTHR43735:SF5">
    <property type="entry name" value="FAD_NAD(P)-BINDING DOMAIN-CONTAINING PROTEIN"/>
    <property type="match status" value="1"/>
</dbReference>
<dbReference type="EMBL" id="JAKWBI020000198">
    <property type="protein sequence ID" value="KAJ2899394.1"/>
    <property type="molecule type" value="Genomic_DNA"/>
</dbReference>
<organism evidence="3 4">
    <name type="scientific">Zalerion maritima</name>
    <dbReference type="NCBI Taxonomy" id="339359"/>
    <lineage>
        <taxon>Eukaryota</taxon>
        <taxon>Fungi</taxon>
        <taxon>Dikarya</taxon>
        <taxon>Ascomycota</taxon>
        <taxon>Pezizomycotina</taxon>
        <taxon>Sordariomycetes</taxon>
        <taxon>Lulworthiomycetidae</taxon>
        <taxon>Lulworthiales</taxon>
        <taxon>Lulworthiaceae</taxon>
        <taxon>Zalerion</taxon>
    </lineage>
</organism>
<dbReference type="GO" id="GO:0005737">
    <property type="term" value="C:cytoplasm"/>
    <property type="evidence" value="ECO:0007669"/>
    <property type="project" value="TreeGrafter"/>
</dbReference>
<dbReference type="Proteomes" id="UP001201980">
    <property type="component" value="Unassembled WGS sequence"/>
</dbReference>
<dbReference type="GO" id="GO:0004174">
    <property type="term" value="F:electron-transferring-flavoprotein dehydrogenase activity"/>
    <property type="evidence" value="ECO:0007669"/>
    <property type="project" value="TreeGrafter"/>
</dbReference>
<protein>
    <recommendedName>
        <fullName evidence="2">FAD/NAD(P)-binding domain-containing protein</fullName>
    </recommendedName>
</protein>
<dbReference type="InterPro" id="IPR036188">
    <property type="entry name" value="FAD/NAD-bd_sf"/>
</dbReference>
<gene>
    <name evidence="3" type="ORF">MKZ38_003066</name>
</gene>
<dbReference type="AlphaFoldDB" id="A0AAD5RN20"/>
<dbReference type="PRINTS" id="PR00368">
    <property type="entry name" value="FADPNR"/>
</dbReference>
<name>A0AAD5RN20_9PEZI</name>
<keyword evidence="1" id="KW-0175">Coiled coil</keyword>
<reference evidence="3" key="1">
    <citation type="submission" date="2022-07" db="EMBL/GenBank/DDBJ databases">
        <title>Draft genome sequence of Zalerion maritima ATCC 34329, a (micro)plastics degrading marine fungus.</title>
        <authorList>
            <person name="Paco A."/>
            <person name="Goncalves M.F.M."/>
            <person name="Rocha-Santos T.A.P."/>
            <person name="Alves A."/>
        </authorList>
    </citation>
    <scope>NUCLEOTIDE SEQUENCE</scope>
    <source>
        <strain evidence="3">ATCC 34329</strain>
    </source>
</reference>
<accession>A0AAD5RN20</accession>
<evidence type="ECO:0000313" key="3">
    <source>
        <dbReference type="EMBL" id="KAJ2899394.1"/>
    </source>
</evidence>
<dbReference type="InterPro" id="IPR023753">
    <property type="entry name" value="FAD/NAD-binding_dom"/>
</dbReference>
<dbReference type="Pfam" id="PF07992">
    <property type="entry name" value="Pyr_redox_2"/>
    <property type="match status" value="1"/>
</dbReference>